<dbReference type="GeneID" id="7451994"/>
<dbReference type="PaxDb" id="35128-Thaps12137"/>
<proteinExistence type="predicted"/>
<dbReference type="RefSeq" id="XP_002295273.1">
    <property type="nucleotide sequence ID" value="XM_002295237.1"/>
</dbReference>
<reference evidence="3 4" key="1">
    <citation type="journal article" date="2004" name="Science">
        <title>The genome of the diatom Thalassiosira pseudonana: ecology, evolution, and metabolism.</title>
        <authorList>
            <person name="Armbrust E.V."/>
            <person name="Berges J.A."/>
            <person name="Bowler C."/>
            <person name="Green B.R."/>
            <person name="Martinez D."/>
            <person name="Putnam N.H."/>
            <person name="Zhou S."/>
            <person name="Allen A.E."/>
            <person name="Apt K.E."/>
            <person name="Bechner M."/>
            <person name="Brzezinski M.A."/>
            <person name="Chaal B.K."/>
            <person name="Chiovitti A."/>
            <person name="Davis A.K."/>
            <person name="Demarest M.S."/>
            <person name="Detter J.C."/>
            <person name="Glavina T."/>
            <person name="Goodstein D."/>
            <person name="Hadi M.Z."/>
            <person name="Hellsten U."/>
            <person name="Hildebrand M."/>
            <person name="Jenkins B.D."/>
            <person name="Jurka J."/>
            <person name="Kapitonov V.V."/>
            <person name="Kroger N."/>
            <person name="Lau W.W."/>
            <person name="Lane T.W."/>
            <person name="Larimer F.W."/>
            <person name="Lippmeier J.C."/>
            <person name="Lucas S."/>
            <person name="Medina M."/>
            <person name="Montsant A."/>
            <person name="Obornik M."/>
            <person name="Parker M.S."/>
            <person name="Palenik B."/>
            <person name="Pazour G.J."/>
            <person name="Richardson P.M."/>
            <person name="Rynearson T.A."/>
            <person name="Saito M.A."/>
            <person name="Schwartz D.C."/>
            <person name="Thamatrakoln K."/>
            <person name="Valentin K."/>
            <person name="Vardi A."/>
            <person name="Wilkerson F.P."/>
            <person name="Rokhsar D.S."/>
        </authorList>
    </citation>
    <scope>NUCLEOTIDE SEQUENCE [LARGE SCALE GENOMIC DNA]</scope>
    <source>
        <strain evidence="3 4">CCMP1335</strain>
    </source>
</reference>
<evidence type="ECO:0000256" key="1">
    <source>
        <dbReference type="SAM" id="Phobius"/>
    </source>
</evidence>
<feature type="chain" id="PRO_5002866597" description="Secreted protein" evidence="2">
    <location>
        <begin position="24"/>
        <end position="161"/>
    </location>
</feature>
<dbReference type="Proteomes" id="UP000001449">
    <property type="component" value="Chromosome 24"/>
</dbReference>
<organism evidence="3 4">
    <name type="scientific">Thalassiosira pseudonana</name>
    <name type="common">Marine diatom</name>
    <name type="synonym">Cyclotella nana</name>
    <dbReference type="NCBI Taxonomy" id="35128"/>
    <lineage>
        <taxon>Eukaryota</taxon>
        <taxon>Sar</taxon>
        <taxon>Stramenopiles</taxon>
        <taxon>Ochrophyta</taxon>
        <taxon>Bacillariophyta</taxon>
        <taxon>Coscinodiscophyceae</taxon>
        <taxon>Thalassiosirophycidae</taxon>
        <taxon>Thalassiosirales</taxon>
        <taxon>Thalassiosiraceae</taxon>
        <taxon>Thalassiosira</taxon>
    </lineage>
</organism>
<evidence type="ECO:0000313" key="3">
    <source>
        <dbReference type="EMBL" id="EED87339.1"/>
    </source>
</evidence>
<dbReference type="AlphaFoldDB" id="B8CGK0"/>
<feature type="signal peptide" evidence="2">
    <location>
        <begin position="1"/>
        <end position="23"/>
    </location>
</feature>
<reference evidence="3 4" key="2">
    <citation type="journal article" date="2008" name="Nature">
        <title>The Phaeodactylum genome reveals the evolutionary history of diatom genomes.</title>
        <authorList>
            <person name="Bowler C."/>
            <person name="Allen A.E."/>
            <person name="Badger J.H."/>
            <person name="Grimwood J."/>
            <person name="Jabbari K."/>
            <person name="Kuo A."/>
            <person name="Maheswari U."/>
            <person name="Martens C."/>
            <person name="Maumus F."/>
            <person name="Otillar R.P."/>
            <person name="Rayko E."/>
            <person name="Salamov A."/>
            <person name="Vandepoele K."/>
            <person name="Beszteri B."/>
            <person name="Gruber A."/>
            <person name="Heijde M."/>
            <person name="Katinka M."/>
            <person name="Mock T."/>
            <person name="Valentin K."/>
            <person name="Verret F."/>
            <person name="Berges J.A."/>
            <person name="Brownlee C."/>
            <person name="Cadoret J.P."/>
            <person name="Chiovitti A."/>
            <person name="Choi C.J."/>
            <person name="Coesel S."/>
            <person name="De Martino A."/>
            <person name="Detter J.C."/>
            <person name="Durkin C."/>
            <person name="Falciatore A."/>
            <person name="Fournet J."/>
            <person name="Haruta M."/>
            <person name="Huysman M.J."/>
            <person name="Jenkins B.D."/>
            <person name="Jiroutova K."/>
            <person name="Jorgensen R.E."/>
            <person name="Joubert Y."/>
            <person name="Kaplan A."/>
            <person name="Kroger N."/>
            <person name="Kroth P.G."/>
            <person name="La Roche J."/>
            <person name="Lindquist E."/>
            <person name="Lommer M."/>
            <person name="Martin-Jezequel V."/>
            <person name="Lopez P.J."/>
            <person name="Lucas S."/>
            <person name="Mangogna M."/>
            <person name="McGinnis K."/>
            <person name="Medlin L.K."/>
            <person name="Montsant A."/>
            <person name="Oudot-Le Secq M.P."/>
            <person name="Napoli C."/>
            <person name="Obornik M."/>
            <person name="Parker M.S."/>
            <person name="Petit J.L."/>
            <person name="Porcel B.M."/>
            <person name="Poulsen N."/>
            <person name="Robison M."/>
            <person name="Rychlewski L."/>
            <person name="Rynearson T.A."/>
            <person name="Schmutz J."/>
            <person name="Shapiro H."/>
            <person name="Siaut M."/>
            <person name="Stanley M."/>
            <person name="Sussman M.R."/>
            <person name="Taylor A.R."/>
            <person name="Vardi A."/>
            <person name="von Dassow P."/>
            <person name="Vyverman W."/>
            <person name="Willis A."/>
            <person name="Wyrwicz L.S."/>
            <person name="Rokhsar D.S."/>
            <person name="Weissenbach J."/>
            <person name="Armbrust E.V."/>
            <person name="Green B.R."/>
            <person name="Van de Peer Y."/>
            <person name="Grigoriev I.V."/>
        </authorList>
    </citation>
    <scope>NUCLEOTIDE SEQUENCE [LARGE SCALE GENOMIC DNA]</scope>
    <source>
        <strain evidence="3 4">CCMP1335</strain>
    </source>
</reference>
<evidence type="ECO:0000256" key="2">
    <source>
        <dbReference type="SAM" id="SignalP"/>
    </source>
</evidence>
<name>B8CGK0_THAPS</name>
<sequence>MRVLQLVITIALLSYQESNGVAALSSPLRGAERRAKSGKTTKKSDGGGTTSSTLMKTTINLFSCLLSCFYSKLLLRVGTRMLLVNPRMIAVLVSIVSVDLVGASKAPTRPSKLLLRVGTRMMIVNPRMIAVLVSIVSVDFVLVVNKGEGKAGGDVRTSPPL</sequence>
<feature type="transmembrane region" description="Helical" evidence="1">
    <location>
        <begin position="87"/>
        <end position="104"/>
    </location>
</feature>
<dbReference type="InParanoid" id="B8CGK0"/>
<protein>
    <recommendedName>
        <fullName evidence="5">Secreted protein</fullName>
    </recommendedName>
</protein>
<keyword evidence="1" id="KW-0812">Transmembrane</keyword>
<accession>B8CGK0</accession>
<feature type="transmembrane region" description="Helical" evidence="1">
    <location>
        <begin position="124"/>
        <end position="144"/>
    </location>
</feature>
<gene>
    <name evidence="3" type="ORF">THAPSDRAFT_12137</name>
</gene>
<evidence type="ECO:0000313" key="4">
    <source>
        <dbReference type="Proteomes" id="UP000001449"/>
    </source>
</evidence>
<keyword evidence="1" id="KW-0472">Membrane</keyword>
<dbReference type="KEGG" id="tps:THAPSDRAFT_12137"/>
<dbReference type="HOGENOM" id="CLU_1647176_0_0_1"/>
<keyword evidence="1" id="KW-1133">Transmembrane helix</keyword>
<dbReference type="EMBL" id="CM000655">
    <property type="protein sequence ID" value="EED87339.1"/>
    <property type="molecule type" value="Genomic_DNA"/>
</dbReference>
<keyword evidence="2" id="KW-0732">Signal</keyword>
<evidence type="ECO:0008006" key="5">
    <source>
        <dbReference type="Google" id="ProtNLM"/>
    </source>
</evidence>
<keyword evidence="4" id="KW-1185">Reference proteome</keyword>